<dbReference type="InterPro" id="IPR041261">
    <property type="entry name" value="R2K_2"/>
</dbReference>
<dbReference type="EMBL" id="JAJA02000001">
    <property type="protein sequence ID" value="KWS04979.1"/>
    <property type="molecule type" value="Genomic_DNA"/>
</dbReference>
<dbReference type="Pfam" id="PF18299">
    <property type="entry name" value="R2K_2"/>
    <property type="match status" value="1"/>
</dbReference>
<gene>
    <name evidence="2" type="ORF">AZ78_2529</name>
</gene>
<feature type="domain" description="ATP-grasp" evidence="1">
    <location>
        <begin position="82"/>
        <end position="235"/>
    </location>
</feature>
<organism evidence="2 3">
    <name type="scientific">Lysobacter capsici AZ78</name>
    <dbReference type="NCBI Taxonomy" id="1444315"/>
    <lineage>
        <taxon>Bacteria</taxon>
        <taxon>Pseudomonadati</taxon>
        <taxon>Pseudomonadota</taxon>
        <taxon>Gammaproteobacteria</taxon>
        <taxon>Lysobacterales</taxon>
        <taxon>Lysobacteraceae</taxon>
        <taxon>Lysobacter</taxon>
    </lineage>
</organism>
<proteinExistence type="predicted"/>
<reference evidence="2 3" key="1">
    <citation type="journal article" date="2014" name="Genome Announc.">
        <title>Draft Genome Sequence of Lysobacter capsici AZ78, a Bacterium Antagonistic to Plant-Pathogenic Oomycetes.</title>
        <authorList>
            <person name="Puopolo G."/>
            <person name="Sonego P."/>
            <person name="Engelen K."/>
            <person name="Pertot I."/>
        </authorList>
    </citation>
    <scope>NUCLEOTIDE SEQUENCE [LARGE SCALE GENOMIC DNA]</scope>
    <source>
        <strain evidence="2 3">AZ78</strain>
    </source>
</reference>
<name>A0A108U9E1_9GAMM</name>
<dbReference type="OrthoDB" id="654524at2"/>
<protein>
    <recommendedName>
        <fullName evidence="1">ATP-grasp domain-containing protein</fullName>
    </recommendedName>
</protein>
<accession>A0A108U9E1</accession>
<keyword evidence="3" id="KW-1185">Reference proteome</keyword>
<dbReference type="RefSeq" id="WP_036112437.1">
    <property type="nucleotide sequence ID" value="NZ_JAJA02000001.1"/>
</dbReference>
<sequence length="245" mass="27432">MPTLIFTPRHSEDSQTLWKAAARQGWSVERLPGWRVPEHLRALPEPVFYGEALFGPSISEQLGVILSNPPEDWLVRLPREYRLRDIRLSTLGAERASTTAAFIKPPNDKSFPAQVYTGAELPQGYDEDMPVLVSAVVRWRCEFRCFVLDRELRTYSLYSRDGELARDSGFASTAEEDAGLREFIGRVLGDSRVDLPRACVIDAGIIDGGDWACVEQNAAWGAGLYACDPDAVLEVLRYAGERLDR</sequence>
<evidence type="ECO:0000259" key="1">
    <source>
        <dbReference type="Pfam" id="PF18299"/>
    </source>
</evidence>
<dbReference type="AlphaFoldDB" id="A0A108U9E1"/>
<dbReference type="Proteomes" id="UP000023435">
    <property type="component" value="Unassembled WGS sequence"/>
</dbReference>
<evidence type="ECO:0000313" key="2">
    <source>
        <dbReference type="EMBL" id="KWS04979.1"/>
    </source>
</evidence>
<evidence type="ECO:0000313" key="3">
    <source>
        <dbReference type="Proteomes" id="UP000023435"/>
    </source>
</evidence>
<comment type="caution">
    <text evidence="2">The sequence shown here is derived from an EMBL/GenBank/DDBJ whole genome shotgun (WGS) entry which is preliminary data.</text>
</comment>